<evidence type="ECO:0000256" key="1">
    <source>
        <dbReference type="SAM" id="MobiDB-lite"/>
    </source>
</evidence>
<evidence type="ECO:0000313" key="3">
    <source>
        <dbReference type="Proteomes" id="UP001642540"/>
    </source>
</evidence>
<dbReference type="Proteomes" id="UP001642540">
    <property type="component" value="Unassembled WGS sequence"/>
</dbReference>
<evidence type="ECO:0000313" key="2">
    <source>
        <dbReference type="EMBL" id="CAL8094000.1"/>
    </source>
</evidence>
<accession>A0ABP1QCG2</accession>
<reference evidence="2 3" key="1">
    <citation type="submission" date="2024-08" db="EMBL/GenBank/DDBJ databases">
        <authorList>
            <person name="Cucini C."/>
            <person name="Frati F."/>
        </authorList>
    </citation>
    <scope>NUCLEOTIDE SEQUENCE [LARGE SCALE GENOMIC DNA]</scope>
</reference>
<proteinExistence type="predicted"/>
<gene>
    <name evidence="2" type="ORF">ODALV1_LOCUS8666</name>
</gene>
<name>A0ABP1QCG2_9HEXA</name>
<dbReference type="EMBL" id="CAXLJM020000026">
    <property type="protein sequence ID" value="CAL8094000.1"/>
    <property type="molecule type" value="Genomic_DNA"/>
</dbReference>
<sequence length="117" mass="13143">MKVKEFSSPSKIHPHSPKIKTKPIGHIRIVHSDSTVSISNLTEISNVKKGKGDAKLISEVVPQEKEEEEEEIESPLLCCRLFALLATCFEHAQDQVEVCKTWCGSKLLRKKENTSET</sequence>
<comment type="caution">
    <text evidence="2">The sequence shown here is derived from an EMBL/GenBank/DDBJ whole genome shotgun (WGS) entry which is preliminary data.</text>
</comment>
<feature type="region of interest" description="Disordered" evidence="1">
    <location>
        <begin position="1"/>
        <end position="20"/>
    </location>
</feature>
<organism evidence="2 3">
    <name type="scientific">Orchesella dallaii</name>
    <dbReference type="NCBI Taxonomy" id="48710"/>
    <lineage>
        <taxon>Eukaryota</taxon>
        <taxon>Metazoa</taxon>
        <taxon>Ecdysozoa</taxon>
        <taxon>Arthropoda</taxon>
        <taxon>Hexapoda</taxon>
        <taxon>Collembola</taxon>
        <taxon>Entomobryomorpha</taxon>
        <taxon>Entomobryoidea</taxon>
        <taxon>Orchesellidae</taxon>
        <taxon>Orchesellinae</taxon>
        <taxon>Orchesella</taxon>
    </lineage>
</organism>
<protein>
    <submittedName>
        <fullName evidence="2">Uncharacterized protein</fullName>
    </submittedName>
</protein>
<keyword evidence="3" id="KW-1185">Reference proteome</keyword>